<dbReference type="Pfam" id="PF20091">
    <property type="entry name" value="Abhydrolase_10"/>
    <property type="match status" value="1"/>
</dbReference>
<evidence type="ECO:0000256" key="2">
    <source>
        <dbReference type="SAM" id="SignalP"/>
    </source>
</evidence>
<gene>
    <name evidence="4" type="ORF">BD833_11872</name>
</gene>
<evidence type="ECO:0000313" key="4">
    <source>
        <dbReference type="EMBL" id="TYP82836.1"/>
    </source>
</evidence>
<protein>
    <recommendedName>
        <fullName evidence="3">Alpha/beta hydrolase domain-containing protein</fullName>
    </recommendedName>
</protein>
<dbReference type="AlphaFoldDB" id="A0A5S5CMZ6"/>
<dbReference type="EMBL" id="VNHW01000018">
    <property type="protein sequence ID" value="TYP82836.1"/>
    <property type="molecule type" value="Genomic_DNA"/>
</dbReference>
<feature type="chain" id="PRO_5024427999" description="Alpha/beta hydrolase domain-containing protein" evidence="2">
    <location>
        <begin position="34"/>
        <end position="479"/>
    </location>
</feature>
<feature type="signal peptide" evidence="2">
    <location>
        <begin position="1"/>
        <end position="33"/>
    </location>
</feature>
<keyword evidence="5" id="KW-1185">Reference proteome</keyword>
<feature type="compositionally biased region" description="Low complexity" evidence="1">
    <location>
        <begin position="48"/>
        <end position="61"/>
    </location>
</feature>
<proteinExistence type="predicted"/>
<keyword evidence="2" id="KW-0732">Signal</keyword>
<evidence type="ECO:0000259" key="3">
    <source>
        <dbReference type="Pfam" id="PF20091"/>
    </source>
</evidence>
<reference evidence="4 5" key="1">
    <citation type="submission" date="2019-07" db="EMBL/GenBank/DDBJ databases">
        <title>Genomic Encyclopedia of Archaeal and Bacterial Type Strains, Phase II (KMG-II): from individual species to whole genera.</title>
        <authorList>
            <person name="Goeker M."/>
        </authorList>
    </citation>
    <scope>NUCLEOTIDE SEQUENCE [LARGE SCALE GENOMIC DNA]</scope>
    <source>
        <strain evidence="4 5">DSM 46842</strain>
    </source>
</reference>
<sequence length="479" mass="51233">MPVTTTTRVRTGGSTVALGLTLAFLAPAFPAAATDDHREPIGDVTVTGPLPSDLGGSPSSPDLEDTYPFFATYQDLAGAGYVEEEFLISGFADAYASPRTPDIAPGTLLEEDVPYTTRIVVRRPALPRHFSGTALVEWQNVTAGYDLDALWNFEDVTRSGDAWIGVSAQQVGVDQLRNWSPTRYGSLDVTAGGRYALDQLALDIYAQAAKALVDPAGVDPMGGLDVETLLSIGASQSTRYQSTYYDHVLPKVEPVFDGYAIVVGTAPSRVGEEPVFQVQSETDVTAAAAAARRPDDAVFRRWEVAGAAHSGWQGQEYRAPLSERDLGGAPQYSCDLPPFSRVPMHHVTAAAYAHLARWAEKGIAPPSAPYLEFDADGNKVRNELGLAQGGIQLSQVAVPIALNSGTNSGASFCRLFGTHQPFSDEQLAALYGSKGEYVNAVLAVDHANLRAGYIEKDDAKDNLRAALAFARELQQILRG</sequence>
<accession>A0A5S5CMZ6</accession>
<evidence type="ECO:0000256" key="1">
    <source>
        <dbReference type="SAM" id="MobiDB-lite"/>
    </source>
</evidence>
<comment type="caution">
    <text evidence="4">The sequence shown here is derived from an EMBL/GenBank/DDBJ whole genome shotgun (WGS) entry which is preliminary data.</text>
</comment>
<name>A0A5S5CMZ6_9ACTN</name>
<organism evidence="4 5">
    <name type="scientific">Blastococcus xanthinilyticus</name>
    <dbReference type="NCBI Taxonomy" id="1564164"/>
    <lineage>
        <taxon>Bacteria</taxon>
        <taxon>Bacillati</taxon>
        <taxon>Actinomycetota</taxon>
        <taxon>Actinomycetes</taxon>
        <taxon>Geodermatophilales</taxon>
        <taxon>Geodermatophilaceae</taxon>
        <taxon>Blastococcus</taxon>
    </lineage>
</organism>
<feature type="domain" description="Alpha/beta hydrolase" evidence="3">
    <location>
        <begin position="61"/>
        <end position="463"/>
    </location>
</feature>
<evidence type="ECO:0000313" key="5">
    <source>
        <dbReference type="Proteomes" id="UP000322499"/>
    </source>
</evidence>
<feature type="region of interest" description="Disordered" evidence="1">
    <location>
        <begin position="39"/>
        <end position="61"/>
    </location>
</feature>
<dbReference type="InterPro" id="IPR045394">
    <property type="entry name" value="Abhydrolase_dom"/>
</dbReference>
<dbReference type="RefSeq" id="WP_208092795.1">
    <property type="nucleotide sequence ID" value="NZ_VNHW01000018.1"/>
</dbReference>
<dbReference type="Proteomes" id="UP000322499">
    <property type="component" value="Unassembled WGS sequence"/>
</dbReference>